<evidence type="ECO:0000259" key="4">
    <source>
        <dbReference type="SMART" id="SM00646"/>
    </source>
</evidence>
<evidence type="ECO:0000313" key="5">
    <source>
        <dbReference type="EMBL" id="RGK43442.1"/>
    </source>
</evidence>
<evidence type="ECO:0000256" key="1">
    <source>
        <dbReference type="ARBA" id="ARBA00022801"/>
    </source>
</evidence>
<feature type="signal peptide" evidence="3">
    <location>
        <begin position="1"/>
        <end position="24"/>
    </location>
</feature>
<dbReference type="GO" id="GO:0009253">
    <property type="term" value="P:peptidoglycan catabolic process"/>
    <property type="evidence" value="ECO:0007669"/>
    <property type="project" value="InterPro"/>
</dbReference>
<evidence type="ECO:0000256" key="2">
    <source>
        <dbReference type="SAM" id="MobiDB-lite"/>
    </source>
</evidence>
<dbReference type="RefSeq" id="WP_117650596.1">
    <property type="nucleotide sequence ID" value="NZ_QSFS01000003.1"/>
</dbReference>
<feature type="region of interest" description="Disordered" evidence="2">
    <location>
        <begin position="22"/>
        <end position="77"/>
    </location>
</feature>
<feature type="compositionally biased region" description="Basic and acidic residues" evidence="2">
    <location>
        <begin position="22"/>
        <end position="47"/>
    </location>
</feature>
<comment type="caution">
    <text evidence="6">The sequence shown here is derived from an EMBL/GenBank/DDBJ whole genome shotgun (WGS) entry which is preliminary data.</text>
</comment>
<evidence type="ECO:0000313" key="7">
    <source>
        <dbReference type="EMBL" id="RHA71847.1"/>
    </source>
</evidence>
<dbReference type="InterPro" id="IPR002508">
    <property type="entry name" value="MurNAc-LAA_cat"/>
</dbReference>
<keyword evidence="3" id="KW-0732">Signal</keyword>
<reference evidence="9 10" key="1">
    <citation type="submission" date="2018-08" db="EMBL/GenBank/DDBJ databases">
        <title>A genome reference for cultivated species of the human gut microbiota.</title>
        <authorList>
            <person name="Zou Y."/>
            <person name="Xue W."/>
            <person name="Luo G."/>
        </authorList>
    </citation>
    <scope>NUCLEOTIDE SEQUENCE [LARGE SCALE GENOMIC DNA]</scope>
    <source>
        <strain evidence="6 10">AF12-11</strain>
        <strain evidence="8 11">AM37-5</strain>
        <strain evidence="7 12">AM42-8</strain>
        <strain evidence="5 9">TF11-11</strain>
    </source>
</reference>
<proteinExistence type="predicted"/>
<evidence type="ECO:0000313" key="9">
    <source>
        <dbReference type="Proteomes" id="UP000261208"/>
    </source>
</evidence>
<dbReference type="Gene3D" id="3.40.630.40">
    <property type="entry name" value="Zn-dependent exopeptidases"/>
    <property type="match status" value="1"/>
</dbReference>
<dbReference type="Proteomes" id="UP000285642">
    <property type="component" value="Unassembled WGS sequence"/>
</dbReference>
<dbReference type="CDD" id="cd02696">
    <property type="entry name" value="MurNAc-LAA"/>
    <property type="match status" value="1"/>
</dbReference>
<evidence type="ECO:0000313" key="11">
    <source>
        <dbReference type="Proteomes" id="UP000284742"/>
    </source>
</evidence>
<name>A0A395XPK4_9FIRM</name>
<dbReference type="GO" id="GO:0008745">
    <property type="term" value="F:N-acetylmuramoyl-L-alanine amidase activity"/>
    <property type="evidence" value="ECO:0007669"/>
    <property type="project" value="InterPro"/>
</dbReference>
<dbReference type="Proteomes" id="UP000261208">
    <property type="component" value="Unassembled WGS sequence"/>
</dbReference>
<dbReference type="EMBL" id="QSFS01000003">
    <property type="protein sequence ID" value="RHA71847.1"/>
    <property type="molecule type" value="Genomic_DNA"/>
</dbReference>
<dbReference type="AlphaFoldDB" id="A0A395XPK4"/>
<keyword evidence="1" id="KW-0378">Hydrolase</keyword>
<feature type="region of interest" description="Disordered" evidence="2">
    <location>
        <begin position="89"/>
        <end position="119"/>
    </location>
</feature>
<feature type="chain" id="PRO_5033364013" evidence="3">
    <location>
        <begin position="25"/>
        <end position="289"/>
    </location>
</feature>
<dbReference type="Pfam" id="PF01520">
    <property type="entry name" value="Amidase_3"/>
    <property type="match status" value="1"/>
</dbReference>
<evidence type="ECO:0000313" key="12">
    <source>
        <dbReference type="Proteomes" id="UP000285642"/>
    </source>
</evidence>
<dbReference type="Proteomes" id="UP000266376">
    <property type="component" value="Unassembled WGS sequence"/>
</dbReference>
<gene>
    <name evidence="8" type="ORF">DW860_12445</name>
    <name evidence="7" type="ORF">DW924_04360</name>
    <name evidence="6" type="ORF">DWV67_03505</name>
    <name evidence="5" type="ORF">DXD10_15855</name>
</gene>
<sequence length="289" mass="31574">MKKRVLLLGLVVLMVLTGCGTTEKETKTKEKDPDKLVLNIEDKKEDNIQEEQTDMQEQASQPDGQSQAEEANEQQPQKNGHLIAIDAGHQAKGNSEKEPVGPGSSEMKAKVASGTSGKTSGLQEYELTLAVSMKLKEELMNRGYDVLMIRETNDVNVSNAERAQIANNANADAFIRVHANGSDSSSANGMMTICQTASNPYNGNLYSQSQALSTDVLDQMVAATGAKRERVWETDTMSGINWAQVPTTIVEMGYMSNPTEDQKMATDEYQWQIVTGIANGVDQYFGIAR</sequence>
<dbReference type="Proteomes" id="UP000284742">
    <property type="component" value="Unassembled WGS sequence"/>
</dbReference>
<dbReference type="SUPFAM" id="SSF53187">
    <property type="entry name" value="Zn-dependent exopeptidases"/>
    <property type="match status" value="1"/>
</dbReference>
<evidence type="ECO:0000313" key="6">
    <source>
        <dbReference type="EMBL" id="RGW54809.1"/>
    </source>
</evidence>
<organism evidence="6 10">
    <name type="scientific">Dorea formicigenerans</name>
    <dbReference type="NCBI Taxonomy" id="39486"/>
    <lineage>
        <taxon>Bacteria</taxon>
        <taxon>Bacillati</taxon>
        <taxon>Bacillota</taxon>
        <taxon>Clostridia</taxon>
        <taxon>Lachnospirales</taxon>
        <taxon>Lachnospiraceae</taxon>
        <taxon>Dorea</taxon>
    </lineage>
</organism>
<protein>
    <submittedName>
        <fullName evidence="6">N-acetylmuramoyl-L-alanine amidase</fullName>
    </submittedName>
</protein>
<dbReference type="EMBL" id="QSAJ01000006">
    <property type="protein sequence ID" value="RGW54809.1"/>
    <property type="molecule type" value="Genomic_DNA"/>
</dbReference>
<dbReference type="InterPro" id="IPR050695">
    <property type="entry name" value="N-acetylmuramoyl_amidase_3"/>
</dbReference>
<evidence type="ECO:0000313" key="10">
    <source>
        <dbReference type="Proteomes" id="UP000266376"/>
    </source>
</evidence>
<feature type="domain" description="MurNAc-LAA" evidence="4">
    <location>
        <begin position="163"/>
        <end position="282"/>
    </location>
</feature>
<evidence type="ECO:0000313" key="8">
    <source>
        <dbReference type="EMBL" id="RHC04689.1"/>
    </source>
</evidence>
<dbReference type="SMART" id="SM00646">
    <property type="entry name" value="Ami_3"/>
    <property type="match status" value="1"/>
</dbReference>
<accession>A0A395XPK4</accession>
<dbReference type="PANTHER" id="PTHR30404">
    <property type="entry name" value="N-ACETYLMURAMOYL-L-ALANINE AMIDASE"/>
    <property type="match status" value="1"/>
</dbReference>
<evidence type="ECO:0000256" key="3">
    <source>
        <dbReference type="SAM" id="SignalP"/>
    </source>
</evidence>
<dbReference type="EMBL" id="QSHK01000010">
    <property type="protein sequence ID" value="RHC04689.1"/>
    <property type="molecule type" value="Genomic_DNA"/>
</dbReference>
<feature type="compositionally biased region" description="Polar residues" evidence="2">
    <location>
        <begin position="55"/>
        <end position="77"/>
    </location>
</feature>
<dbReference type="EMBL" id="QSQQ01000031">
    <property type="protein sequence ID" value="RGK43442.1"/>
    <property type="molecule type" value="Genomic_DNA"/>
</dbReference>
<dbReference type="PROSITE" id="PS51257">
    <property type="entry name" value="PROKAR_LIPOPROTEIN"/>
    <property type="match status" value="1"/>
</dbReference>
<dbReference type="GO" id="GO:0030288">
    <property type="term" value="C:outer membrane-bounded periplasmic space"/>
    <property type="evidence" value="ECO:0007669"/>
    <property type="project" value="TreeGrafter"/>
</dbReference>
<dbReference type="PANTHER" id="PTHR30404:SF0">
    <property type="entry name" value="N-ACETYLMURAMOYL-L-ALANINE AMIDASE AMIC"/>
    <property type="match status" value="1"/>
</dbReference>